<evidence type="ECO:0000256" key="5">
    <source>
        <dbReference type="PIRSR" id="PIRSR018168-2"/>
    </source>
</evidence>
<evidence type="ECO:0000256" key="6">
    <source>
        <dbReference type="PIRSR" id="PIRSR018168-3"/>
    </source>
</evidence>
<proteinExistence type="inferred from homology"/>
<dbReference type="PROSITE" id="PS51764">
    <property type="entry name" value="GH26"/>
    <property type="match status" value="1"/>
</dbReference>
<dbReference type="InterPro" id="IPR017853">
    <property type="entry name" value="GH"/>
</dbReference>
<dbReference type="PANTHER" id="PTHR40079">
    <property type="entry name" value="MANNAN ENDO-1,4-BETA-MANNOSIDASE E-RELATED"/>
    <property type="match status" value="1"/>
</dbReference>
<gene>
    <name evidence="10" type="ORF">BEN49_16085</name>
</gene>
<comment type="similarity">
    <text evidence="1 7">Belongs to the glycosyl hydrolase 26 family.</text>
</comment>
<dbReference type="PANTHER" id="PTHR40079:SF4">
    <property type="entry name" value="GH26 DOMAIN-CONTAINING PROTEIN-RELATED"/>
    <property type="match status" value="1"/>
</dbReference>
<dbReference type="EMBL" id="MDZA01000456">
    <property type="protein sequence ID" value="OGX81082.1"/>
    <property type="molecule type" value="Genomic_DNA"/>
</dbReference>
<feature type="active site" description="Nucleophile" evidence="4 7">
    <location>
        <position position="314"/>
    </location>
</feature>
<feature type="signal peptide" evidence="8">
    <location>
        <begin position="1"/>
        <end position="23"/>
    </location>
</feature>
<comment type="caution">
    <text evidence="10">The sequence shown here is derived from an EMBL/GenBank/DDBJ whole genome shotgun (WGS) entry which is preliminary data.</text>
</comment>
<organism evidence="10 11">
    <name type="scientific">Hymenobacter coccineus</name>
    <dbReference type="NCBI Taxonomy" id="1908235"/>
    <lineage>
        <taxon>Bacteria</taxon>
        <taxon>Pseudomonadati</taxon>
        <taxon>Bacteroidota</taxon>
        <taxon>Cytophagia</taxon>
        <taxon>Cytophagales</taxon>
        <taxon>Hymenobacteraceae</taxon>
        <taxon>Hymenobacter</taxon>
    </lineage>
</organism>
<dbReference type="GO" id="GO:0006080">
    <property type="term" value="P:substituted mannan metabolic process"/>
    <property type="evidence" value="ECO:0007669"/>
    <property type="project" value="InterPro"/>
</dbReference>
<dbReference type="InterPro" id="IPR022790">
    <property type="entry name" value="GH26_dom"/>
</dbReference>
<dbReference type="Gene3D" id="3.20.20.80">
    <property type="entry name" value="Glycosidases"/>
    <property type="match status" value="1"/>
</dbReference>
<dbReference type="SUPFAM" id="SSF51445">
    <property type="entry name" value="(Trans)glycosidases"/>
    <property type="match status" value="1"/>
</dbReference>
<sequence>MTTRATKRPARAVWLLGAVLALAGCRAGQGPQAGAPGRFPHPVAVVDKKATYQTKALFYNLLHPRGPGILVGQQDATQYGVGWHDEPDRSDIKSVCGSNPAVYGWDVAEVVNAARQGRAVATDTALRRHRQLVLDAYQRGGLNTFCWHMDNFVTGKNFYDTTAVVAAILPGGAQHAAYVRALDVAAEYFRGLQAPDGTAVPVIFRPFHEHTGSWFWWGKRHCTQAEFVQLWRFTVRYLRDEKQVHNLLFAYSPDRVPNMAEYFERYPGDDYVDVLGFDDYGDFNAVAAPNKGVATLAAIVGEAHQRHKIPALTEAGLEKLTAPNWFDENLLGQIKADPQARQIAYLMVWRNAHTGHFYAPYPGHASVPGFLRFYQDPLTIFEADRPRLYTAP</sequence>
<feature type="active site" description="Proton donor" evidence="4 7">
    <location>
        <position position="209"/>
    </location>
</feature>
<feature type="binding site" evidence="5">
    <location>
        <position position="148"/>
    </location>
    <ligand>
        <name>substrate</name>
    </ligand>
</feature>
<dbReference type="InterPro" id="IPR016714">
    <property type="entry name" value="MANB/E"/>
</dbReference>
<accession>A0A1G1SR45</accession>
<evidence type="ECO:0000313" key="11">
    <source>
        <dbReference type="Proteomes" id="UP000177506"/>
    </source>
</evidence>
<dbReference type="GO" id="GO:0016985">
    <property type="term" value="F:mannan endo-1,4-beta-mannosidase activity"/>
    <property type="evidence" value="ECO:0007669"/>
    <property type="project" value="InterPro"/>
</dbReference>
<evidence type="ECO:0000256" key="8">
    <source>
        <dbReference type="SAM" id="SignalP"/>
    </source>
</evidence>
<evidence type="ECO:0000256" key="3">
    <source>
        <dbReference type="ARBA" id="ARBA00023295"/>
    </source>
</evidence>
<keyword evidence="2 7" id="KW-0378">Hydrolase</keyword>
<evidence type="ECO:0000256" key="7">
    <source>
        <dbReference type="PROSITE-ProRule" id="PRU01100"/>
    </source>
</evidence>
<dbReference type="InterPro" id="IPR000805">
    <property type="entry name" value="Glyco_hydro_26"/>
</dbReference>
<feature type="binding site" evidence="5">
    <location>
        <position position="280"/>
    </location>
    <ligand>
        <name>substrate</name>
    </ligand>
</feature>
<evidence type="ECO:0000259" key="9">
    <source>
        <dbReference type="PROSITE" id="PS51764"/>
    </source>
</evidence>
<dbReference type="OrthoDB" id="9816550at2"/>
<keyword evidence="3 7" id="KW-0326">Glycosidase</keyword>
<evidence type="ECO:0000256" key="4">
    <source>
        <dbReference type="PIRSR" id="PIRSR018168-1"/>
    </source>
</evidence>
<evidence type="ECO:0000256" key="1">
    <source>
        <dbReference type="ARBA" id="ARBA00007754"/>
    </source>
</evidence>
<evidence type="ECO:0000256" key="2">
    <source>
        <dbReference type="ARBA" id="ARBA00022801"/>
    </source>
</evidence>
<dbReference type="Proteomes" id="UP000177506">
    <property type="component" value="Unassembled WGS sequence"/>
</dbReference>
<dbReference type="PIRSF" id="PIRSF018168">
    <property type="entry name" value="Mannan-1_4-beta-mannosidase"/>
    <property type="match status" value="1"/>
</dbReference>
<dbReference type="AlphaFoldDB" id="A0A1G1SR45"/>
<reference evidence="10 11" key="1">
    <citation type="submission" date="2016-08" db="EMBL/GenBank/DDBJ databases">
        <title>Hymenobacter coccineus sp. nov., Hymenobacter lapidarius sp. nov. and Hymenobacter glacialis sp. nov., isolated from Antarctic soil.</title>
        <authorList>
            <person name="Sedlacek I."/>
            <person name="Kralova S."/>
            <person name="Kyrova K."/>
            <person name="Maslanova I."/>
            <person name="Stankova E."/>
            <person name="Vrbovska V."/>
            <person name="Nemec M."/>
            <person name="Bartak M."/>
            <person name="Svec P."/>
            <person name="Busse H.-J."/>
            <person name="Pantucek R."/>
        </authorList>
    </citation>
    <scope>NUCLEOTIDE SEQUENCE [LARGE SCALE GENOMIC DNA]</scope>
    <source>
        <strain evidence="10 11">CCM 8649</strain>
    </source>
</reference>
<protein>
    <recommendedName>
        <fullName evidence="9">GH26 domain-containing protein</fullName>
    </recommendedName>
</protein>
<feature type="domain" description="GH26" evidence="9">
    <location>
        <begin position="52"/>
        <end position="383"/>
    </location>
</feature>
<feature type="chain" id="PRO_5009578224" description="GH26 domain-containing protein" evidence="8">
    <location>
        <begin position="24"/>
        <end position="392"/>
    </location>
</feature>
<keyword evidence="11" id="KW-1185">Reference proteome</keyword>
<dbReference type="PROSITE" id="PS51257">
    <property type="entry name" value="PROKAR_LIPOPROTEIN"/>
    <property type="match status" value="1"/>
</dbReference>
<dbReference type="Pfam" id="PF02156">
    <property type="entry name" value="Glyco_hydro_26"/>
    <property type="match status" value="1"/>
</dbReference>
<dbReference type="PRINTS" id="PR00739">
    <property type="entry name" value="GLHYDRLASE26"/>
</dbReference>
<keyword evidence="8" id="KW-0732">Signal</keyword>
<feature type="site" description="Plays an important role in maintaining the position of the catalytic nucleophile" evidence="6">
    <location>
        <position position="208"/>
    </location>
</feature>
<feature type="binding site" evidence="5">
    <location>
        <position position="214"/>
    </location>
    <ligand>
        <name>substrate</name>
    </ligand>
</feature>
<dbReference type="RefSeq" id="WP_070747635.1">
    <property type="nucleotide sequence ID" value="NZ_MDZA01000456.1"/>
</dbReference>
<name>A0A1G1SR45_9BACT</name>
<evidence type="ECO:0000313" key="10">
    <source>
        <dbReference type="EMBL" id="OGX81082.1"/>
    </source>
</evidence>